<feature type="region of interest" description="Disordered" evidence="3">
    <location>
        <begin position="130"/>
        <end position="171"/>
    </location>
</feature>
<dbReference type="PANTHER" id="PTHR10758:SF2">
    <property type="entry name" value="26S PROTEASOME NON-ATPASE REGULATORY SUBUNIT 3"/>
    <property type="match status" value="1"/>
</dbReference>
<evidence type="ECO:0000259" key="4">
    <source>
        <dbReference type="PROSITE" id="PS50250"/>
    </source>
</evidence>
<evidence type="ECO:0000256" key="1">
    <source>
        <dbReference type="ARBA" id="ARBA00007912"/>
    </source>
</evidence>
<dbReference type="SMART" id="SM00088">
    <property type="entry name" value="PINT"/>
    <property type="match status" value="1"/>
</dbReference>
<dbReference type="InterPro" id="IPR050756">
    <property type="entry name" value="CSN3"/>
</dbReference>
<dbReference type="EMBL" id="AZIL01001305">
    <property type="protein sequence ID" value="EWM24327.1"/>
    <property type="molecule type" value="Genomic_DNA"/>
</dbReference>
<dbReference type="Gene3D" id="1.25.40.570">
    <property type="match status" value="1"/>
</dbReference>
<evidence type="ECO:0000313" key="5">
    <source>
        <dbReference type="EMBL" id="EWM24327.1"/>
    </source>
</evidence>
<dbReference type="PANTHER" id="PTHR10758">
    <property type="entry name" value="26S PROTEASOME NON-ATPASE REGULATORY SUBUNIT 3/COP9 SIGNALOSOME COMPLEX SUBUNIT 3"/>
    <property type="match status" value="1"/>
</dbReference>
<dbReference type="PROSITE" id="PS50250">
    <property type="entry name" value="PCI"/>
    <property type="match status" value="1"/>
</dbReference>
<feature type="compositionally biased region" description="Basic and acidic residues" evidence="3">
    <location>
        <begin position="530"/>
        <end position="542"/>
    </location>
</feature>
<reference evidence="5 6" key="1">
    <citation type="journal article" date="2014" name="Mol. Plant">
        <title>Chromosome Scale Genome Assembly and Transcriptome Profiling of Nannochloropsis gaditana in Nitrogen Depletion.</title>
        <authorList>
            <person name="Corteggiani Carpinelli E."/>
            <person name="Telatin A."/>
            <person name="Vitulo N."/>
            <person name="Forcato C."/>
            <person name="D'Angelo M."/>
            <person name="Schiavon R."/>
            <person name="Vezzi A."/>
            <person name="Giacometti G.M."/>
            <person name="Morosinotto T."/>
            <person name="Valle G."/>
        </authorList>
    </citation>
    <scope>NUCLEOTIDE SEQUENCE [LARGE SCALE GENOMIC DNA]</scope>
    <source>
        <strain evidence="5 6">B-31</strain>
    </source>
</reference>
<comment type="similarity">
    <text evidence="1">Belongs to the proteasome subunit S3 family.</text>
</comment>
<dbReference type="AlphaFoldDB" id="W7TDG4"/>
<evidence type="ECO:0000256" key="3">
    <source>
        <dbReference type="SAM" id="MobiDB-lite"/>
    </source>
</evidence>
<dbReference type="Proteomes" id="UP000019335">
    <property type="component" value="Chromosome 14"/>
</dbReference>
<dbReference type="Pfam" id="PF01399">
    <property type="entry name" value="PCI"/>
    <property type="match status" value="1"/>
</dbReference>
<dbReference type="GO" id="GO:0008541">
    <property type="term" value="C:proteasome regulatory particle, lid subcomplex"/>
    <property type="evidence" value="ECO:0007669"/>
    <property type="project" value="TreeGrafter"/>
</dbReference>
<feature type="domain" description="PCI" evidence="4">
    <location>
        <begin position="308"/>
        <end position="490"/>
    </location>
</feature>
<keyword evidence="2 5" id="KW-0647">Proteasome</keyword>
<sequence>MSLIFVPSKRHPATHHVFDERGIDLQIPSLSETRPREDRMAAEDSMETDAPAATEEPKSSITTLDGLKKNVTLLQTAVQTSQLRLINRVLRNNTPFRRNLRPSILSEAISYYLPQDEPLKALGLAILADLPDDPLPPPPPPPASSLPSTSSSTMEMDKDEKSGSPSQASAGKKAFPAPLFLPETTTYLLLLVLTTAMRLHRLEQAHSVATALLPYLRKQNRRTLDALAAKGYFYLALTQERRSQSLAPLRPLFVALHRTACLHHDEMGQATLLNLLLRSLLADNLIEQAGNLIARTSFPEHASNNQLCRFLYYVGRVRATQLDYTDAFSKLNQAVRKAPADEGRAALGFRREVTKLLVIVQLLLGDIPERATFDQPVLRRSLQPYLALTTAVRLGDLLEFEKTVTAHAAMFKKDKTHTLILRLGHNVIKTGLRKISLSYSRISLAEIAGKLHLDGPASAEFVCAKAINDGVIDAVLDHEAGYLQSRDVNDIYSTMEPQQAFHKRITFCLDVHNEAVKSLRYPDVPTYGAKRGDGQGEEKGEEEKTEEELVQELGEDMEDEF</sequence>
<name>W7TDG4_9STRA</name>
<dbReference type="GO" id="GO:0006511">
    <property type="term" value="P:ubiquitin-dependent protein catabolic process"/>
    <property type="evidence" value="ECO:0007669"/>
    <property type="project" value="TreeGrafter"/>
</dbReference>
<accession>W7TDG4</accession>
<protein>
    <submittedName>
        <fullName evidence="5">26s proteasome non-atpase regulatory subunit 3</fullName>
    </submittedName>
</protein>
<dbReference type="InterPro" id="IPR057985">
    <property type="entry name" value="TPR_PSMD3_N"/>
</dbReference>
<comment type="caution">
    <text evidence="5">The sequence shown here is derived from an EMBL/GenBank/DDBJ whole genome shotgun (WGS) entry which is preliminary data.</text>
</comment>
<dbReference type="InterPro" id="IPR000717">
    <property type="entry name" value="PCI_dom"/>
</dbReference>
<dbReference type="SMART" id="SM00753">
    <property type="entry name" value="PAM"/>
    <property type="match status" value="1"/>
</dbReference>
<evidence type="ECO:0000256" key="2">
    <source>
        <dbReference type="ARBA" id="ARBA00022942"/>
    </source>
</evidence>
<dbReference type="InterPro" id="IPR013586">
    <property type="entry name" value="PSMD3_C"/>
</dbReference>
<feature type="region of interest" description="Disordered" evidence="3">
    <location>
        <begin position="524"/>
        <end position="561"/>
    </location>
</feature>
<feature type="compositionally biased region" description="Acidic residues" evidence="3">
    <location>
        <begin position="543"/>
        <end position="561"/>
    </location>
</feature>
<dbReference type="Pfam" id="PF08375">
    <property type="entry name" value="Rpn3_C"/>
    <property type="match status" value="1"/>
</dbReference>
<dbReference type="SUPFAM" id="SSF46785">
    <property type="entry name" value="Winged helix' DNA-binding domain"/>
    <property type="match status" value="1"/>
</dbReference>
<feature type="compositionally biased region" description="Basic and acidic residues" evidence="3">
    <location>
        <begin position="33"/>
        <end position="42"/>
    </location>
</feature>
<feature type="compositionally biased region" description="Pro residues" evidence="3">
    <location>
        <begin position="133"/>
        <end position="144"/>
    </location>
</feature>
<gene>
    <name evidence="5" type="ORF">Naga_100047g5</name>
</gene>
<dbReference type="GO" id="GO:0042176">
    <property type="term" value="P:regulation of protein catabolic process"/>
    <property type="evidence" value="ECO:0007669"/>
    <property type="project" value="InterPro"/>
</dbReference>
<evidence type="ECO:0000313" key="6">
    <source>
        <dbReference type="Proteomes" id="UP000019335"/>
    </source>
</evidence>
<dbReference type="OrthoDB" id="1713558at2759"/>
<proteinExistence type="inferred from homology"/>
<dbReference type="Pfam" id="PF25573">
    <property type="entry name" value="TPR_PSMD3_N"/>
    <property type="match status" value="1"/>
</dbReference>
<keyword evidence="6" id="KW-1185">Reference proteome</keyword>
<feature type="region of interest" description="Disordered" evidence="3">
    <location>
        <begin position="31"/>
        <end position="59"/>
    </location>
</feature>
<organism evidence="5 6">
    <name type="scientific">Nannochloropsis gaditana</name>
    <dbReference type="NCBI Taxonomy" id="72520"/>
    <lineage>
        <taxon>Eukaryota</taxon>
        <taxon>Sar</taxon>
        <taxon>Stramenopiles</taxon>
        <taxon>Ochrophyta</taxon>
        <taxon>Eustigmatophyceae</taxon>
        <taxon>Eustigmatales</taxon>
        <taxon>Monodopsidaceae</taxon>
        <taxon>Nannochloropsis</taxon>
    </lineage>
</organism>
<dbReference type="GO" id="GO:0030234">
    <property type="term" value="F:enzyme regulator activity"/>
    <property type="evidence" value="ECO:0007669"/>
    <property type="project" value="InterPro"/>
</dbReference>
<dbReference type="InterPro" id="IPR036390">
    <property type="entry name" value="WH_DNA-bd_sf"/>
</dbReference>